<protein>
    <submittedName>
        <fullName evidence="2">DUF3325 domain-containing protein</fullName>
    </submittedName>
</protein>
<feature type="transmembrane region" description="Helical" evidence="1">
    <location>
        <begin position="88"/>
        <end position="105"/>
    </location>
</feature>
<dbReference type="Pfam" id="PF11804">
    <property type="entry name" value="DUF3325"/>
    <property type="match status" value="1"/>
</dbReference>
<organism evidence="2 3">
    <name type="scientific">Teichococcus oryzae</name>
    <dbReference type="NCBI Taxonomy" id="1608942"/>
    <lineage>
        <taxon>Bacteria</taxon>
        <taxon>Pseudomonadati</taxon>
        <taxon>Pseudomonadota</taxon>
        <taxon>Alphaproteobacteria</taxon>
        <taxon>Acetobacterales</taxon>
        <taxon>Roseomonadaceae</taxon>
        <taxon>Roseomonas</taxon>
    </lineage>
</organism>
<gene>
    <name evidence="2" type="ORF">F0Q34_17030</name>
</gene>
<proteinExistence type="predicted"/>
<name>A0A5B2TDZ3_9PROT</name>
<comment type="caution">
    <text evidence="2">The sequence shown here is derived from an EMBL/GenBank/DDBJ whole genome shotgun (WGS) entry which is preliminary data.</text>
</comment>
<accession>A0A5B2TDZ3</accession>
<dbReference type="EMBL" id="VUKA01000012">
    <property type="protein sequence ID" value="KAA2212020.1"/>
    <property type="molecule type" value="Genomic_DNA"/>
</dbReference>
<feature type="transmembrane region" description="Helical" evidence="1">
    <location>
        <begin position="39"/>
        <end position="57"/>
    </location>
</feature>
<keyword evidence="1" id="KW-0472">Membrane</keyword>
<evidence type="ECO:0000256" key="1">
    <source>
        <dbReference type="SAM" id="Phobius"/>
    </source>
</evidence>
<dbReference type="InterPro" id="IPR021762">
    <property type="entry name" value="DUF3325"/>
</dbReference>
<feature type="transmembrane region" description="Helical" evidence="1">
    <location>
        <begin position="64"/>
        <end position="82"/>
    </location>
</feature>
<keyword evidence="1" id="KW-1133">Transmembrane helix</keyword>
<evidence type="ECO:0000313" key="2">
    <source>
        <dbReference type="EMBL" id="KAA2212020.1"/>
    </source>
</evidence>
<sequence length="106" mass="11435">MMAFSLVFAGFMVLGLSMDRHHERILRRRGPAWWQRKLLLASGFLLLAAALALLLATDDGGQAVVGWFGLMSLAAMVMVLLVSYHPRSVPVLAASLLASGILLALC</sequence>
<keyword evidence="1" id="KW-0812">Transmembrane</keyword>
<keyword evidence="3" id="KW-1185">Reference proteome</keyword>
<dbReference type="Proteomes" id="UP000322110">
    <property type="component" value="Unassembled WGS sequence"/>
</dbReference>
<dbReference type="AlphaFoldDB" id="A0A5B2TDZ3"/>
<reference evidence="2 3" key="1">
    <citation type="journal article" date="2015" name="Int. J. Syst. Evol. Microbiol.">
        <title>Roseomonas oryzae sp. nov., isolated from paddy rhizosphere soil.</title>
        <authorList>
            <person name="Ramaprasad E.V."/>
            <person name="Sasikala Ch."/>
            <person name="Ramana Ch.V."/>
        </authorList>
    </citation>
    <scope>NUCLEOTIDE SEQUENCE [LARGE SCALE GENOMIC DNA]</scope>
    <source>
        <strain evidence="2 3">KCTC 42542</strain>
    </source>
</reference>
<evidence type="ECO:0000313" key="3">
    <source>
        <dbReference type="Proteomes" id="UP000322110"/>
    </source>
</evidence>